<dbReference type="EMBL" id="JAOYFB010000004">
    <property type="protein sequence ID" value="KAK4013043.1"/>
    <property type="molecule type" value="Genomic_DNA"/>
</dbReference>
<keyword evidence="4" id="KW-1185">Reference proteome</keyword>
<dbReference type="PANTHER" id="PTHR34153">
    <property type="entry name" value="SI:CH211-262H13.3-RELATED-RELATED"/>
    <property type="match status" value="1"/>
</dbReference>
<evidence type="ECO:0000259" key="2">
    <source>
        <dbReference type="Pfam" id="PF16064"/>
    </source>
</evidence>
<feature type="region of interest" description="Disordered" evidence="1">
    <location>
        <begin position="98"/>
        <end position="117"/>
    </location>
</feature>
<reference evidence="3 4" key="1">
    <citation type="journal article" date="2023" name="Nucleic Acids Res.">
        <title>The hologenome of Daphnia magna reveals possible DNA methylation and microbiome-mediated evolution of the host genome.</title>
        <authorList>
            <person name="Chaturvedi A."/>
            <person name="Li X."/>
            <person name="Dhandapani V."/>
            <person name="Marshall H."/>
            <person name="Kissane S."/>
            <person name="Cuenca-Cambronero M."/>
            <person name="Asole G."/>
            <person name="Calvet F."/>
            <person name="Ruiz-Romero M."/>
            <person name="Marangio P."/>
            <person name="Guigo R."/>
            <person name="Rago D."/>
            <person name="Mirbahai L."/>
            <person name="Eastwood N."/>
            <person name="Colbourne J.K."/>
            <person name="Zhou J."/>
            <person name="Mallon E."/>
            <person name="Orsini L."/>
        </authorList>
    </citation>
    <scope>NUCLEOTIDE SEQUENCE [LARGE SCALE GENOMIC DNA]</scope>
    <source>
        <strain evidence="3">LRV0_1</strain>
    </source>
</reference>
<dbReference type="InterPro" id="IPR032071">
    <property type="entry name" value="DUF4806"/>
</dbReference>
<feature type="compositionally biased region" description="Acidic residues" evidence="1">
    <location>
        <begin position="52"/>
        <end position="78"/>
    </location>
</feature>
<gene>
    <name evidence="3" type="ORF">OUZ56_025287</name>
</gene>
<protein>
    <recommendedName>
        <fullName evidence="2">DUF4806 domain-containing protein</fullName>
    </recommendedName>
</protein>
<proteinExistence type="predicted"/>
<name>A0ABQ9ZK09_9CRUS</name>
<organism evidence="3 4">
    <name type="scientific">Daphnia magna</name>
    <dbReference type="NCBI Taxonomy" id="35525"/>
    <lineage>
        <taxon>Eukaryota</taxon>
        <taxon>Metazoa</taxon>
        <taxon>Ecdysozoa</taxon>
        <taxon>Arthropoda</taxon>
        <taxon>Crustacea</taxon>
        <taxon>Branchiopoda</taxon>
        <taxon>Diplostraca</taxon>
        <taxon>Cladocera</taxon>
        <taxon>Anomopoda</taxon>
        <taxon>Daphniidae</taxon>
        <taxon>Daphnia</taxon>
    </lineage>
</organism>
<feature type="compositionally biased region" description="Polar residues" evidence="1">
    <location>
        <begin position="16"/>
        <end position="39"/>
    </location>
</feature>
<accession>A0ABQ9ZK09</accession>
<dbReference type="Pfam" id="PF16064">
    <property type="entry name" value="DUF4806"/>
    <property type="match status" value="1"/>
</dbReference>
<feature type="compositionally biased region" description="Basic and acidic residues" evidence="1">
    <location>
        <begin position="327"/>
        <end position="352"/>
    </location>
</feature>
<sequence length="371" mass="40967">MASSISHESPFDEQNDNYISSESVTSNALSETSMFQSSKPDGPVIDQIEANNETDEHESDFEDVEEDEQNGDENEEEEIIQKDTDVNGGAPSVLRLGSFKIANPKRAPREPGTSQSAKNYRIRKIQGVAKSKSQDTEDFVDETPQFISCNTTDADVTGLLSSGVSSANASNGGSMNWTNTKKANVSINNGPSYEHLMVMKALQQVIELSKKIDLRIRNIEDKIDRKITPEIEGNNWEGLPLKDVTEFQAFEKKLLSDPQTFDAVVLLVERCGGDTVAEAVTRAWDRITTKECRSACNWCGIKKKGVKKHKISGSKIVDAVHKGVRKTLPDAKDSQLEKETKKRFVRAPEKLKPAKASSSQTSHVGDEEDSD</sequence>
<feature type="region of interest" description="Disordered" evidence="1">
    <location>
        <begin position="1"/>
        <end position="92"/>
    </location>
</feature>
<feature type="domain" description="DUF4806" evidence="2">
    <location>
        <begin position="240"/>
        <end position="316"/>
    </location>
</feature>
<evidence type="ECO:0000313" key="3">
    <source>
        <dbReference type="EMBL" id="KAK4013043.1"/>
    </source>
</evidence>
<dbReference type="Proteomes" id="UP001234178">
    <property type="component" value="Unassembled WGS sequence"/>
</dbReference>
<comment type="caution">
    <text evidence="3">The sequence shown here is derived from an EMBL/GenBank/DDBJ whole genome shotgun (WGS) entry which is preliminary data.</text>
</comment>
<evidence type="ECO:0000313" key="4">
    <source>
        <dbReference type="Proteomes" id="UP001234178"/>
    </source>
</evidence>
<feature type="region of interest" description="Disordered" evidence="1">
    <location>
        <begin position="327"/>
        <end position="371"/>
    </location>
</feature>
<evidence type="ECO:0000256" key="1">
    <source>
        <dbReference type="SAM" id="MobiDB-lite"/>
    </source>
</evidence>
<dbReference type="PANTHER" id="PTHR34153:SF2">
    <property type="entry name" value="SI:CH211-262H13.3-RELATED"/>
    <property type="match status" value="1"/>
</dbReference>